<dbReference type="EMBL" id="CP003415">
    <property type="protein sequence ID" value="AFI90860.1"/>
    <property type="molecule type" value="Genomic_DNA"/>
</dbReference>
<keyword evidence="2 5" id="KW-0547">Nucleotide-binding</keyword>
<keyword evidence="3 5" id="KW-0418">Kinase</keyword>
<reference evidence="10" key="3">
    <citation type="submission" date="2023-07" db="EMBL/GenBank/DDBJ databases">
        <title>Identification of Pectobacterium versatile causing blackleg of potato from New York State with a whole genome sequencing approach.</title>
        <authorList>
            <person name="Ma X."/>
            <person name="Swingle B."/>
        </authorList>
    </citation>
    <scope>NUCLEOTIDE SEQUENCE [LARGE SCALE GENOMIC DNA]</scope>
    <source>
        <strain evidence="10">NY1588A</strain>
    </source>
</reference>
<dbReference type="GO" id="GO:0006772">
    <property type="term" value="P:thiamine metabolic process"/>
    <property type="evidence" value="ECO:0007669"/>
    <property type="project" value="InterPro"/>
</dbReference>
<dbReference type="eggNOG" id="COG0510">
    <property type="taxonomic scope" value="Bacteria"/>
</dbReference>
<evidence type="ECO:0000313" key="7">
    <source>
        <dbReference type="EMBL" id="AFI90860.1"/>
    </source>
</evidence>
<evidence type="ECO:0000313" key="8">
    <source>
        <dbReference type="EMBL" id="MBI0553835.1"/>
    </source>
</evidence>
<dbReference type="InterPro" id="IPR014093">
    <property type="entry name" value="Thiamine_kinase"/>
</dbReference>
<evidence type="ECO:0000256" key="1">
    <source>
        <dbReference type="ARBA" id="ARBA00022679"/>
    </source>
</evidence>
<evidence type="ECO:0000256" key="5">
    <source>
        <dbReference type="HAMAP-Rule" id="MF_01604"/>
    </source>
</evidence>
<organism evidence="7 9">
    <name type="scientific">Pectobacterium parmentieri</name>
    <dbReference type="NCBI Taxonomy" id="1905730"/>
    <lineage>
        <taxon>Bacteria</taxon>
        <taxon>Pseudomonadati</taxon>
        <taxon>Pseudomonadota</taxon>
        <taxon>Gammaproteobacteria</taxon>
        <taxon>Enterobacterales</taxon>
        <taxon>Pectobacteriaceae</taxon>
        <taxon>Pectobacterium</taxon>
    </lineage>
</organism>
<accession>A0A0H3I6M4</accession>
<proteinExistence type="inferred from homology"/>
<dbReference type="AlphaFoldDB" id="A0A0H3I6M4"/>
<dbReference type="Pfam" id="PF01636">
    <property type="entry name" value="APH"/>
    <property type="match status" value="1"/>
</dbReference>
<comment type="catalytic activity">
    <reaction evidence="5">
        <text>thiamine + ATP = thiamine phosphate + ADP + H(+)</text>
        <dbReference type="Rhea" id="RHEA:12012"/>
        <dbReference type="ChEBI" id="CHEBI:15378"/>
        <dbReference type="ChEBI" id="CHEBI:18385"/>
        <dbReference type="ChEBI" id="CHEBI:30616"/>
        <dbReference type="ChEBI" id="CHEBI:37575"/>
        <dbReference type="ChEBI" id="CHEBI:456216"/>
        <dbReference type="EC" id="2.7.1.89"/>
    </reaction>
</comment>
<keyword evidence="1 5" id="KW-0808">Transferase</keyword>
<dbReference type="InterPro" id="IPR002575">
    <property type="entry name" value="Aminoglycoside_PTrfase"/>
</dbReference>
<evidence type="ECO:0000256" key="4">
    <source>
        <dbReference type="ARBA" id="ARBA00022840"/>
    </source>
</evidence>
<comment type="function">
    <text evidence="5">Catalyzes the phosphorylation of thiamine to thiamine phosphate.</text>
</comment>
<dbReference type="KEGG" id="pec:W5S_2775"/>
<dbReference type="Proteomes" id="UP001194579">
    <property type="component" value="Unassembled WGS sequence"/>
</dbReference>
<dbReference type="UniPathway" id="UPA00060">
    <property type="reaction ID" value="UER00596"/>
</dbReference>
<dbReference type="GO" id="GO:0019165">
    <property type="term" value="F:thiamine kinase activity"/>
    <property type="evidence" value="ECO:0007669"/>
    <property type="project" value="UniProtKB-UniRule"/>
</dbReference>
<dbReference type="Gene3D" id="3.90.1200.10">
    <property type="match status" value="1"/>
</dbReference>
<dbReference type="NCBIfam" id="TIGR02721">
    <property type="entry name" value="ycfN_thiK"/>
    <property type="match status" value="1"/>
</dbReference>
<dbReference type="PANTHER" id="PTHR40086">
    <property type="entry name" value="PHOSPHOTRANSFERASE YTMP-RELATED"/>
    <property type="match status" value="1"/>
</dbReference>
<evidence type="ECO:0000259" key="6">
    <source>
        <dbReference type="Pfam" id="PF01636"/>
    </source>
</evidence>
<dbReference type="PATRIC" id="fig|1166016.3.peg.2818"/>
<reference evidence="8" key="4">
    <citation type="submission" date="2024-05" db="EMBL/GenBank/DDBJ databases">
        <title>Identification of Pectobacterium versatile causing blackleg of potato from New York State with a whole genome sequencing approach.</title>
        <authorList>
            <person name="Ma X."/>
            <person name="Swingle B."/>
        </authorList>
    </citation>
    <scope>NUCLEOTIDE SEQUENCE</scope>
    <source>
        <strain evidence="8">NY1588A</strain>
    </source>
</reference>
<evidence type="ECO:0000256" key="2">
    <source>
        <dbReference type="ARBA" id="ARBA00022741"/>
    </source>
</evidence>
<evidence type="ECO:0000313" key="10">
    <source>
        <dbReference type="Proteomes" id="UP001194579"/>
    </source>
</evidence>
<comment type="pathway">
    <text evidence="5">Cofactor biosynthesis; thiamine diphosphate biosynthesis; thiamine phosphate from thiamine: step 1/1.</text>
</comment>
<dbReference type="GO" id="GO:0009229">
    <property type="term" value="P:thiamine diphosphate biosynthetic process"/>
    <property type="evidence" value="ECO:0007669"/>
    <property type="project" value="UniProtKB-UniRule"/>
</dbReference>
<dbReference type="STRING" id="1905730.W5S_2775"/>
<dbReference type="EMBL" id="WABS01000007">
    <property type="protein sequence ID" value="MBI0553835.1"/>
    <property type="molecule type" value="Genomic_DNA"/>
</dbReference>
<dbReference type="SUPFAM" id="SSF56112">
    <property type="entry name" value="Protein kinase-like (PK-like)"/>
    <property type="match status" value="1"/>
</dbReference>
<dbReference type="Gene3D" id="3.30.200.20">
    <property type="entry name" value="Phosphorylase Kinase, domain 1"/>
    <property type="match status" value="1"/>
</dbReference>
<dbReference type="RefSeq" id="WP_014700406.1">
    <property type="nucleotide sequence ID" value="NC_017845.1"/>
</dbReference>
<keyword evidence="4 5" id="KW-0067">ATP-binding</keyword>
<evidence type="ECO:0000313" key="9">
    <source>
        <dbReference type="Proteomes" id="UP000008044"/>
    </source>
</evidence>
<dbReference type="InterPro" id="IPR011009">
    <property type="entry name" value="Kinase-like_dom_sf"/>
</dbReference>
<dbReference type="Proteomes" id="UP000008044">
    <property type="component" value="Chromosome"/>
</dbReference>
<sequence>MALSRIKQAGIQQQLTAAIQKHFPAVAMDDIRFELVGGLSSKSWRIRGPGIEWLARRQSATERKMGVDRQREFALLRQMSAIGLAPRPLLWRDGWLIVEWVPGRVATPDEFLMMLVNGEVAGMLSRLHRLPCCGYFIDLKTLFAQHWQLMDPRRRSPALLRAHHYFQRTALPTPLALAPLHLDVHAENLLITQQGTMLIDWEYASDGDIAFELAFIVRASQMESVAQTHFLQSYQQHRREFSVSRLQQQMIRWFPWVDYLVLMWFEIRWQQTKNPEFLAAIPALYQRLQLGHRLQTS</sequence>
<reference evidence="7 9" key="1">
    <citation type="journal article" date="2012" name="J. Bacteriol.">
        <title>Genome sequence of Pectobacterium sp. strain SCC3193.</title>
        <authorList>
            <person name="Koskinen J.P."/>
            <person name="Laine P."/>
            <person name="Niemi O."/>
            <person name="Nykyri J."/>
            <person name="Harjunpaa H."/>
            <person name="Auvinen P."/>
            <person name="Paulin L."/>
            <person name="Pirhonen M."/>
            <person name="Palva T."/>
            <person name="Holm L."/>
        </authorList>
    </citation>
    <scope>NUCLEOTIDE SEQUENCE [LARGE SCALE GENOMIC DNA]</scope>
    <source>
        <strain evidence="7 9">SCC3193</strain>
    </source>
</reference>
<dbReference type="GO" id="GO:0005524">
    <property type="term" value="F:ATP binding"/>
    <property type="evidence" value="ECO:0007669"/>
    <property type="project" value="UniProtKB-KW"/>
</dbReference>
<name>A0A0H3I6M4_PECPM</name>
<dbReference type="EC" id="2.7.1.89" evidence="5"/>
<feature type="domain" description="Aminoglycoside phosphotransferase" evidence="6">
    <location>
        <begin position="37"/>
        <end position="237"/>
    </location>
</feature>
<dbReference type="HOGENOM" id="CLU_055115_2_0_6"/>
<evidence type="ECO:0000256" key="3">
    <source>
        <dbReference type="ARBA" id="ARBA00022777"/>
    </source>
</evidence>
<comment type="similarity">
    <text evidence="5">Belongs to the thiamine kinase family.</text>
</comment>
<reference evidence="7" key="2">
    <citation type="submission" date="2012-03" db="EMBL/GenBank/DDBJ databases">
        <authorList>
            <person name="Koskinen P."/>
            <person name="Laine P."/>
            <person name="Niemi O."/>
            <person name="Nykyri J."/>
            <person name="Harjunpaa H."/>
            <person name="Auvinen P."/>
            <person name="Paulin L."/>
            <person name="Pirhonen M."/>
            <person name="Palva T."/>
            <person name="Holm L."/>
        </authorList>
    </citation>
    <scope>NUCLEOTIDE SEQUENCE</scope>
    <source>
        <strain evidence="7">SCC3193</strain>
    </source>
</reference>
<dbReference type="InterPro" id="IPR052077">
    <property type="entry name" value="CcrZ_PhaseVar_Mediator"/>
</dbReference>
<dbReference type="PANTHER" id="PTHR40086:SF1">
    <property type="entry name" value="CELL CYCLE REGULATOR CCRZ"/>
    <property type="match status" value="1"/>
</dbReference>
<protein>
    <recommendedName>
        <fullName evidence="5">Thiamine kinase</fullName>
        <ecNumber evidence="5">2.7.1.89</ecNumber>
    </recommendedName>
</protein>
<keyword evidence="10" id="KW-1185">Reference proteome</keyword>
<gene>
    <name evidence="5 8" type="primary">thiK</name>
    <name evidence="7" type="ordered locus">W5S_2775</name>
    <name evidence="8" type="ORF">F6Q06_04910</name>
</gene>
<dbReference type="HAMAP" id="MF_01604">
    <property type="entry name" value="Thiamine_kinase"/>
    <property type="match status" value="1"/>
</dbReference>